<proteinExistence type="predicted"/>
<dbReference type="InterPro" id="IPR011006">
    <property type="entry name" value="CheY-like_superfamily"/>
</dbReference>
<dbReference type="PROSITE" id="PS50110">
    <property type="entry name" value="RESPONSE_REGULATORY"/>
    <property type="match status" value="1"/>
</dbReference>
<dbReference type="InterPro" id="IPR039420">
    <property type="entry name" value="WalR-like"/>
</dbReference>
<name>A0ABY8Q5J5_9RHOB</name>
<dbReference type="InterPro" id="IPR016032">
    <property type="entry name" value="Sig_transdc_resp-reg_C-effctor"/>
</dbReference>
<dbReference type="EMBL" id="CP124535">
    <property type="protein sequence ID" value="WGV15949.1"/>
    <property type="molecule type" value="Genomic_DNA"/>
</dbReference>
<dbReference type="CDD" id="cd06170">
    <property type="entry name" value="LuxR_C_like"/>
    <property type="match status" value="1"/>
</dbReference>
<dbReference type="PANTHER" id="PTHR43214">
    <property type="entry name" value="TWO-COMPONENT RESPONSE REGULATOR"/>
    <property type="match status" value="1"/>
</dbReference>
<evidence type="ECO:0000259" key="5">
    <source>
        <dbReference type="PROSITE" id="PS50110"/>
    </source>
</evidence>
<dbReference type="PANTHER" id="PTHR43214:SF17">
    <property type="entry name" value="TRANSCRIPTIONAL REGULATORY PROTEIN RCSB"/>
    <property type="match status" value="1"/>
</dbReference>
<dbReference type="SUPFAM" id="SSF52172">
    <property type="entry name" value="CheY-like"/>
    <property type="match status" value="1"/>
</dbReference>
<accession>A0ABY8Q5J5</accession>
<dbReference type="SUPFAM" id="SSF46894">
    <property type="entry name" value="C-terminal effector domain of the bipartite response regulators"/>
    <property type="match status" value="1"/>
</dbReference>
<dbReference type="PROSITE" id="PS50043">
    <property type="entry name" value="HTH_LUXR_2"/>
    <property type="match status" value="1"/>
</dbReference>
<dbReference type="RefSeq" id="WP_281465812.1">
    <property type="nucleotide sequence ID" value="NZ_CP124535.1"/>
</dbReference>
<feature type="domain" description="Response regulatory" evidence="5">
    <location>
        <begin position="3"/>
        <end position="118"/>
    </location>
</feature>
<dbReference type="InterPro" id="IPR058245">
    <property type="entry name" value="NreC/VraR/RcsB-like_REC"/>
</dbReference>
<feature type="domain" description="HTH luxR-type" evidence="4">
    <location>
        <begin position="144"/>
        <end position="209"/>
    </location>
</feature>
<evidence type="ECO:0000256" key="2">
    <source>
        <dbReference type="ARBA" id="ARBA00023125"/>
    </source>
</evidence>
<dbReference type="Pfam" id="PF00072">
    <property type="entry name" value="Response_reg"/>
    <property type="match status" value="1"/>
</dbReference>
<organism evidence="6 7">
    <name type="scientific">Fuscovulum ytuae</name>
    <dbReference type="NCBI Taxonomy" id="3042299"/>
    <lineage>
        <taxon>Bacteria</taxon>
        <taxon>Pseudomonadati</taxon>
        <taxon>Pseudomonadota</taxon>
        <taxon>Alphaproteobacteria</taxon>
        <taxon>Rhodobacterales</taxon>
        <taxon>Paracoccaceae</taxon>
        <taxon>Fuscovulum</taxon>
    </lineage>
</organism>
<dbReference type="SMART" id="SM00421">
    <property type="entry name" value="HTH_LUXR"/>
    <property type="match status" value="1"/>
</dbReference>
<evidence type="ECO:0000259" key="4">
    <source>
        <dbReference type="PROSITE" id="PS50043"/>
    </source>
</evidence>
<dbReference type="InterPro" id="IPR000792">
    <property type="entry name" value="Tscrpt_reg_LuxR_C"/>
</dbReference>
<dbReference type="CDD" id="cd17535">
    <property type="entry name" value="REC_NarL-like"/>
    <property type="match status" value="1"/>
</dbReference>
<dbReference type="InterPro" id="IPR001789">
    <property type="entry name" value="Sig_transdc_resp-reg_receiver"/>
</dbReference>
<feature type="modified residue" description="4-aspartylphosphate" evidence="3">
    <location>
        <position position="54"/>
    </location>
</feature>
<keyword evidence="2" id="KW-0238">DNA-binding</keyword>
<dbReference type="Proteomes" id="UP001230978">
    <property type="component" value="Chromosome"/>
</dbReference>
<reference evidence="6 7" key="1">
    <citation type="submission" date="2023-04" db="EMBL/GenBank/DDBJ databases">
        <title>YMD61, complete Genome.</title>
        <authorList>
            <person name="Zhang J."/>
        </authorList>
    </citation>
    <scope>NUCLEOTIDE SEQUENCE [LARGE SCALE GENOMIC DNA]</scope>
    <source>
        <strain evidence="6 7">YMD61</strain>
    </source>
</reference>
<evidence type="ECO:0000256" key="1">
    <source>
        <dbReference type="ARBA" id="ARBA00022553"/>
    </source>
</evidence>
<dbReference type="SMART" id="SM00448">
    <property type="entry name" value="REC"/>
    <property type="match status" value="1"/>
</dbReference>
<gene>
    <name evidence="6" type="ORF">QF092_17110</name>
</gene>
<protein>
    <submittedName>
        <fullName evidence="6">Response regulator transcription factor</fullName>
    </submittedName>
</protein>
<evidence type="ECO:0000256" key="3">
    <source>
        <dbReference type="PROSITE-ProRule" id="PRU00169"/>
    </source>
</evidence>
<keyword evidence="7" id="KW-1185">Reference proteome</keyword>
<dbReference type="Pfam" id="PF00196">
    <property type="entry name" value="GerE"/>
    <property type="match status" value="1"/>
</dbReference>
<evidence type="ECO:0000313" key="6">
    <source>
        <dbReference type="EMBL" id="WGV15949.1"/>
    </source>
</evidence>
<keyword evidence="1 3" id="KW-0597">Phosphoprotein</keyword>
<evidence type="ECO:0000313" key="7">
    <source>
        <dbReference type="Proteomes" id="UP001230978"/>
    </source>
</evidence>
<dbReference type="PRINTS" id="PR00038">
    <property type="entry name" value="HTHLUXR"/>
</dbReference>
<dbReference type="Gene3D" id="3.40.50.2300">
    <property type="match status" value="1"/>
</dbReference>
<sequence length="210" mass="23660">MPRFVLIDDHPIVLSGLTAIFRTQPRYEVVATGATAEQALHLVSATQCDILVADLHLLGDRFETIPRLRKLRPDLKIMIFTEIACPSNCLEVMKAGANAYILKDTSTDDFPTVIEMVLSGNDYISPELSPAISQTKETRQQRQEQLASIALSLRETQVADALLNGASNKEIAVKLNLSYKTVKFYMNQIMRKFEVRNRVEVVLELQRLKN</sequence>